<keyword evidence="2" id="KW-0472">Membrane</keyword>
<protein>
    <submittedName>
        <fullName evidence="3">5-bromo-4-chloroindolyl phosphate hydrolysis family protein</fullName>
    </submittedName>
</protein>
<sequence>MAKHVKRSVLPIYLVGFFWLGYALLFSLRSAGQYLLCAALSGVVFVLGKALFPDRLYDLPGAPEQAKQEPAKDTKEKVQAKAESRQPALSPEVAALIKERDRAVSEMRRLNDNIPDPRLSQQIDHLEEVTGKIVDQVVSQPKKLPQIRRFMDYYLPTTLKLLNAYDRMDSTGIAGDNITATKDKVSAMMDTIVHAFDRQLDALFGEEALDISTDITVMENLLAREGLTQDKPSGQNPDGGVELHL</sequence>
<evidence type="ECO:0000313" key="4">
    <source>
        <dbReference type="Proteomes" id="UP000602260"/>
    </source>
</evidence>
<reference evidence="3" key="1">
    <citation type="submission" date="2020-08" db="EMBL/GenBank/DDBJ databases">
        <title>Genome public.</title>
        <authorList>
            <person name="Liu C."/>
            <person name="Sun Q."/>
        </authorList>
    </citation>
    <scope>NUCLEOTIDE SEQUENCE</scope>
    <source>
        <strain evidence="3">BX5</strain>
    </source>
</reference>
<keyword evidence="2" id="KW-1133">Transmembrane helix</keyword>
<comment type="caution">
    <text evidence="3">The sequence shown here is derived from an EMBL/GenBank/DDBJ whole genome shotgun (WGS) entry which is preliminary data.</text>
</comment>
<dbReference type="AlphaFoldDB" id="A0A8J6M3Q0"/>
<dbReference type="RefSeq" id="WP_186878067.1">
    <property type="nucleotide sequence ID" value="NZ_JACOPN010000003.1"/>
</dbReference>
<proteinExistence type="predicted"/>
<dbReference type="InterPro" id="IPR018770">
    <property type="entry name" value="ChloroindolylP_hydrolase"/>
</dbReference>
<dbReference type="EMBL" id="JACOPN010000003">
    <property type="protein sequence ID" value="MBC5716703.1"/>
    <property type="molecule type" value="Genomic_DNA"/>
</dbReference>
<evidence type="ECO:0000256" key="2">
    <source>
        <dbReference type="SAM" id="Phobius"/>
    </source>
</evidence>
<name>A0A8J6M3Q0_9FIRM</name>
<keyword evidence="4" id="KW-1185">Reference proteome</keyword>
<evidence type="ECO:0000256" key="1">
    <source>
        <dbReference type="SAM" id="MobiDB-lite"/>
    </source>
</evidence>
<feature type="region of interest" description="Disordered" evidence="1">
    <location>
        <begin position="226"/>
        <end position="245"/>
    </location>
</feature>
<feature type="region of interest" description="Disordered" evidence="1">
    <location>
        <begin position="62"/>
        <end position="86"/>
    </location>
</feature>
<feature type="compositionally biased region" description="Basic and acidic residues" evidence="1">
    <location>
        <begin position="66"/>
        <end position="84"/>
    </location>
</feature>
<dbReference type="Proteomes" id="UP000602260">
    <property type="component" value="Unassembled WGS sequence"/>
</dbReference>
<organism evidence="3 4">
    <name type="scientific">Flintibacter faecis</name>
    <dbReference type="NCBI Taxonomy" id="2763047"/>
    <lineage>
        <taxon>Bacteria</taxon>
        <taxon>Bacillati</taxon>
        <taxon>Bacillota</taxon>
        <taxon>Clostridia</taxon>
        <taxon>Eubacteriales</taxon>
        <taxon>Flintibacter</taxon>
    </lineage>
</organism>
<gene>
    <name evidence="3" type="ORF">H8S55_05115</name>
</gene>
<evidence type="ECO:0000313" key="3">
    <source>
        <dbReference type="EMBL" id="MBC5716703.1"/>
    </source>
</evidence>
<feature type="transmembrane region" description="Helical" evidence="2">
    <location>
        <begin position="9"/>
        <end position="27"/>
    </location>
</feature>
<keyword evidence="2" id="KW-0812">Transmembrane</keyword>
<accession>A0A8J6M3Q0</accession>
<dbReference type="Pfam" id="PF10112">
    <property type="entry name" value="Halogen_Hydrol"/>
    <property type="match status" value="1"/>
</dbReference>
<feature type="transmembrane region" description="Helical" evidence="2">
    <location>
        <begin position="33"/>
        <end position="52"/>
    </location>
</feature>